<protein>
    <submittedName>
        <fullName evidence="7">YihY/virulence factor BrkB family protein</fullName>
    </submittedName>
</protein>
<keyword evidence="5 6" id="KW-0472">Membrane</keyword>
<feature type="transmembrane region" description="Helical" evidence="6">
    <location>
        <begin position="28"/>
        <end position="48"/>
    </location>
</feature>
<dbReference type="NCBIfam" id="TIGR00765">
    <property type="entry name" value="yihY_not_rbn"/>
    <property type="match status" value="1"/>
</dbReference>
<dbReference type="GO" id="GO:0005886">
    <property type="term" value="C:plasma membrane"/>
    <property type="evidence" value="ECO:0007669"/>
    <property type="project" value="UniProtKB-SubCell"/>
</dbReference>
<evidence type="ECO:0000256" key="5">
    <source>
        <dbReference type="ARBA" id="ARBA00023136"/>
    </source>
</evidence>
<feature type="transmembrane region" description="Helical" evidence="6">
    <location>
        <begin position="234"/>
        <end position="257"/>
    </location>
</feature>
<organism evidence="7 8">
    <name type="scientific">Candidatus Avoscillospira stercorigallinarum</name>
    <dbReference type="NCBI Taxonomy" id="2840708"/>
    <lineage>
        <taxon>Bacteria</taxon>
        <taxon>Bacillati</taxon>
        <taxon>Bacillota</taxon>
        <taxon>Clostridia</taxon>
        <taxon>Eubacteriales</taxon>
        <taxon>Oscillospiraceae</taxon>
        <taxon>Oscillospiraceae incertae sedis</taxon>
        <taxon>Candidatus Avoscillospira</taxon>
    </lineage>
</organism>
<keyword evidence="2" id="KW-1003">Cell membrane</keyword>
<evidence type="ECO:0000256" key="1">
    <source>
        <dbReference type="ARBA" id="ARBA00004651"/>
    </source>
</evidence>
<dbReference type="PANTHER" id="PTHR30213">
    <property type="entry name" value="INNER MEMBRANE PROTEIN YHJD"/>
    <property type="match status" value="1"/>
</dbReference>
<proteinExistence type="predicted"/>
<dbReference type="InterPro" id="IPR017039">
    <property type="entry name" value="Virul_fac_BrkB"/>
</dbReference>
<comment type="caution">
    <text evidence="7">The sequence shown here is derived from an EMBL/GenBank/DDBJ whole genome shotgun (WGS) entry which is preliminary data.</text>
</comment>
<dbReference type="Proteomes" id="UP000886874">
    <property type="component" value="Unassembled WGS sequence"/>
</dbReference>
<evidence type="ECO:0000256" key="4">
    <source>
        <dbReference type="ARBA" id="ARBA00022989"/>
    </source>
</evidence>
<dbReference type="PANTHER" id="PTHR30213:SF0">
    <property type="entry name" value="UPF0761 MEMBRANE PROTEIN YIHY"/>
    <property type="match status" value="1"/>
</dbReference>
<feature type="transmembrane region" description="Helical" evidence="6">
    <location>
        <begin position="84"/>
        <end position="105"/>
    </location>
</feature>
<evidence type="ECO:0000313" key="8">
    <source>
        <dbReference type="Proteomes" id="UP000886874"/>
    </source>
</evidence>
<reference evidence="7" key="2">
    <citation type="journal article" date="2021" name="PeerJ">
        <title>Extensive microbial diversity within the chicken gut microbiome revealed by metagenomics and culture.</title>
        <authorList>
            <person name="Gilroy R."/>
            <person name="Ravi A."/>
            <person name="Getino M."/>
            <person name="Pursley I."/>
            <person name="Horton D.L."/>
            <person name="Alikhan N.F."/>
            <person name="Baker D."/>
            <person name="Gharbi K."/>
            <person name="Hall N."/>
            <person name="Watson M."/>
            <person name="Adriaenssens E.M."/>
            <person name="Foster-Nyarko E."/>
            <person name="Jarju S."/>
            <person name="Secka A."/>
            <person name="Antonio M."/>
            <person name="Oren A."/>
            <person name="Chaudhuri R.R."/>
            <person name="La Ragione R."/>
            <person name="Hildebrand F."/>
            <person name="Pallen M.J."/>
        </authorList>
    </citation>
    <scope>NUCLEOTIDE SEQUENCE</scope>
    <source>
        <strain evidence="7">ChiSjej2B20-13462</strain>
    </source>
</reference>
<dbReference type="AlphaFoldDB" id="A0A9D0Z6P0"/>
<feature type="transmembrane region" description="Helical" evidence="6">
    <location>
        <begin position="169"/>
        <end position="193"/>
    </location>
</feature>
<keyword evidence="3 6" id="KW-0812">Transmembrane</keyword>
<feature type="transmembrane region" description="Helical" evidence="6">
    <location>
        <begin position="200"/>
        <end position="222"/>
    </location>
</feature>
<evidence type="ECO:0000313" key="7">
    <source>
        <dbReference type="EMBL" id="HIQ70202.1"/>
    </source>
</evidence>
<name>A0A9D0Z6P0_9FIRM</name>
<feature type="transmembrane region" description="Helical" evidence="6">
    <location>
        <begin position="126"/>
        <end position="149"/>
    </location>
</feature>
<comment type="subcellular location">
    <subcellularLocation>
        <location evidence="1">Cell membrane</location>
        <topology evidence="1">Multi-pass membrane protein</topology>
    </subcellularLocation>
</comment>
<evidence type="ECO:0000256" key="6">
    <source>
        <dbReference type="SAM" id="Phobius"/>
    </source>
</evidence>
<dbReference type="EMBL" id="DVFN01000109">
    <property type="protein sequence ID" value="HIQ70202.1"/>
    <property type="molecule type" value="Genomic_DNA"/>
</dbReference>
<sequence>MARIRSLRRLWEPFTACRASLYASSSSFYILLSVFPAALFLLSLLPYLPLSLDALLDALEQVVPNPFHPVVGYVFDTVRTSSTITLLSVSAVTTLWSASKGILAITDGLNAVLNRPREPRYLLRRLFSVLYFLILAVALLTMLLLHVFGESLLAACIRWFPAAVRVAALIYYLRTPYLFFLFGLLFALIFYFFPRRSLGFRWCLVSGLATSGCWLLISWAFSIYVNHFAGYVKLYGGIGLLLLTCIWLHICLLLFLYGALTASLLHNGAYHPISILRETFSRR</sequence>
<evidence type="ECO:0000256" key="2">
    <source>
        <dbReference type="ARBA" id="ARBA00022475"/>
    </source>
</evidence>
<accession>A0A9D0Z6P0</accession>
<dbReference type="PIRSF" id="PIRSF035875">
    <property type="entry name" value="RNase_BN"/>
    <property type="match status" value="1"/>
</dbReference>
<evidence type="ECO:0000256" key="3">
    <source>
        <dbReference type="ARBA" id="ARBA00022692"/>
    </source>
</evidence>
<dbReference type="Pfam" id="PF03631">
    <property type="entry name" value="Virul_fac_BrkB"/>
    <property type="match status" value="1"/>
</dbReference>
<keyword evidence="4 6" id="KW-1133">Transmembrane helix</keyword>
<reference evidence="7" key="1">
    <citation type="submission" date="2020-10" db="EMBL/GenBank/DDBJ databases">
        <authorList>
            <person name="Gilroy R."/>
        </authorList>
    </citation>
    <scope>NUCLEOTIDE SEQUENCE</scope>
    <source>
        <strain evidence="7">ChiSjej2B20-13462</strain>
    </source>
</reference>
<gene>
    <name evidence="7" type="ORF">IAA67_07735</name>
</gene>